<gene>
    <name evidence="2" type="ORF">WR25_26485</name>
</gene>
<keyword evidence="1" id="KW-0472">Membrane</keyword>
<sequence>MLSPALRFSVGSVLARRWASSASGAMHSTAIPYSRIQLKKPAGEEGYFEYSRNPSRDPKWKGPVPQPGDLPMSYLTRRLGHAYEVYPLFFLVGVWFVACCGICWWSFAKIEVWLDRSQELPPWDWERIRTDYWKKPTVAYDPTGKMSHRCELMEILQDEMVQAAKKLGTR</sequence>
<keyword evidence="1" id="KW-0812">Transmembrane</keyword>
<dbReference type="EMBL" id="LIAE01007860">
    <property type="protein sequence ID" value="PAV76595.1"/>
    <property type="molecule type" value="Genomic_DNA"/>
</dbReference>
<evidence type="ECO:0000313" key="3">
    <source>
        <dbReference type="Proteomes" id="UP000218231"/>
    </source>
</evidence>
<organism evidence="2 3">
    <name type="scientific">Diploscapter pachys</name>
    <dbReference type="NCBI Taxonomy" id="2018661"/>
    <lineage>
        <taxon>Eukaryota</taxon>
        <taxon>Metazoa</taxon>
        <taxon>Ecdysozoa</taxon>
        <taxon>Nematoda</taxon>
        <taxon>Chromadorea</taxon>
        <taxon>Rhabditida</taxon>
        <taxon>Rhabditina</taxon>
        <taxon>Rhabditomorpha</taxon>
        <taxon>Rhabditoidea</taxon>
        <taxon>Rhabditidae</taxon>
        <taxon>Diploscapter</taxon>
    </lineage>
</organism>
<protein>
    <submittedName>
        <fullName evidence="2">Uncharacterized protein</fullName>
    </submittedName>
</protein>
<feature type="transmembrane region" description="Helical" evidence="1">
    <location>
        <begin position="85"/>
        <end position="107"/>
    </location>
</feature>
<accession>A0A2A2KRM8</accession>
<proteinExistence type="predicted"/>
<dbReference type="Proteomes" id="UP000218231">
    <property type="component" value="Unassembled WGS sequence"/>
</dbReference>
<comment type="caution">
    <text evidence="2">The sequence shown here is derived from an EMBL/GenBank/DDBJ whole genome shotgun (WGS) entry which is preliminary data.</text>
</comment>
<dbReference type="AlphaFoldDB" id="A0A2A2KRM8"/>
<keyword evidence="1" id="KW-1133">Transmembrane helix</keyword>
<keyword evidence="3" id="KW-1185">Reference proteome</keyword>
<evidence type="ECO:0000313" key="2">
    <source>
        <dbReference type="EMBL" id="PAV76595.1"/>
    </source>
</evidence>
<name>A0A2A2KRM8_9BILA</name>
<dbReference type="OrthoDB" id="5826678at2759"/>
<reference evidence="2 3" key="1">
    <citation type="journal article" date="2017" name="Curr. Biol.">
        <title>Genome architecture and evolution of a unichromosomal asexual nematode.</title>
        <authorList>
            <person name="Fradin H."/>
            <person name="Zegar C."/>
            <person name="Gutwein M."/>
            <person name="Lucas J."/>
            <person name="Kovtun M."/>
            <person name="Corcoran D."/>
            <person name="Baugh L.R."/>
            <person name="Kiontke K."/>
            <person name="Gunsalus K."/>
            <person name="Fitch D.H."/>
            <person name="Piano F."/>
        </authorList>
    </citation>
    <scope>NUCLEOTIDE SEQUENCE [LARGE SCALE GENOMIC DNA]</scope>
    <source>
        <strain evidence="2">PF1309</strain>
    </source>
</reference>
<evidence type="ECO:0000256" key="1">
    <source>
        <dbReference type="SAM" id="Phobius"/>
    </source>
</evidence>